<dbReference type="InterPro" id="IPR036388">
    <property type="entry name" value="WH-like_DNA-bd_sf"/>
</dbReference>
<dbReference type="InterPro" id="IPR000281">
    <property type="entry name" value="HTH_RpiR"/>
</dbReference>
<dbReference type="PANTHER" id="PTHR30514">
    <property type="entry name" value="GLUCOKINASE"/>
    <property type="match status" value="1"/>
</dbReference>
<dbReference type="InterPro" id="IPR009057">
    <property type="entry name" value="Homeodomain-like_sf"/>
</dbReference>
<dbReference type="AlphaFoldDB" id="A0A1G7AAC7"/>
<keyword evidence="1" id="KW-0805">Transcription regulation</keyword>
<evidence type="ECO:0000256" key="2">
    <source>
        <dbReference type="ARBA" id="ARBA00023125"/>
    </source>
</evidence>
<evidence type="ECO:0000259" key="5">
    <source>
        <dbReference type="PROSITE" id="PS51071"/>
    </source>
</evidence>
<dbReference type="GO" id="GO:0097367">
    <property type="term" value="F:carbohydrate derivative binding"/>
    <property type="evidence" value="ECO:0007669"/>
    <property type="project" value="InterPro"/>
</dbReference>
<evidence type="ECO:0000259" key="6">
    <source>
        <dbReference type="PROSITE" id="PS51464"/>
    </source>
</evidence>
<dbReference type="Pfam" id="PF01380">
    <property type="entry name" value="SIS"/>
    <property type="match status" value="1"/>
</dbReference>
<dbReference type="Gene3D" id="1.10.10.10">
    <property type="entry name" value="Winged helix-like DNA-binding domain superfamily/Winged helix DNA-binding domain"/>
    <property type="match status" value="1"/>
</dbReference>
<dbReference type="InterPro" id="IPR047640">
    <property type="entry name" value="RpiR-like"/>
</dbReference>
<sequence>MADDTTDAVAGVDELMQRIAQDYEALPRQLKSIATYIEQNRASVMMDRTSDIAASCGVHPSAVVRFAQRFGFSGFSDLQAVFRQAYAGQGASATSYQQRIRQLIDAKEGEANADMGGAVAREFIGACRGGLDELEAGLDGAQFDEAVKMLEQADNIYVIGVRRSFPVASYIVYALQHTRKRVHLVSGLGGMYHEQIRSVKKGDVVIAISFAPYGKETQYCLRAAQQHHAKTLVITDSQLSPLARHANAQLYVKEGSAFAFRSLTSTFCLCQALFIALAYRLELNVEESTDTGGYDD</sequence>
<accession>A0A1G7AAC7</accession>
<dbReference type="GO" id="GO:0006096">
    <property type="term" value="P:glycolytic process"/>
    <property type="evidence" value="ECO:0007669"/>
    <property type="project" value="UniProtKB-KW"/>
</dbReference>
<evidence type="ECO:0000256" key="1">
    <source>
        <dbReference type="ARBA" id="ARBA00023015"/>
    </source>
</evidence>
<evidence type="ECO:0000313" key="7">
    <source>
        <dbReference type="EMBL" id="SDE11888.1"/>
    </source>
</evidence>
<evidence type="ECO:0000256" key="4">
    <source>
        <dbReference type="ARBA" id="ARBA00023163"/>
    </source>
</evidence>
<dbReference type="SUPFAM" id="SSF53697">
    <property type="entry name" value="SIS domain"/>
    <property type="match status" value="1"/>
</dbReference>
<dbReference type="PROSITE" id="PS51464">
    <property type="entry name" value="SIS"/>
    <property type="match status" value="1"/>
</dbReference>
<keyword evidence="3" id="KW-0324">Glycolysis</keyword>
<dbReference type="CDD" id="cd05013">
    <property type="entry name" value="SIS_RpiR"/>
    <property type="match status" value="1"/>
</dbReference>
<dbReference type="Gene3D" id="3.40.50.10490">
    <property type="entry name" value="Glucose-6-phosphate isomerase like protein, domain 1"/>
    <property type="match status" value="1"/>
</dbReference>
<dbReference type="PANTHER" id="PTHR30514:SF20">
    <property type="entry name" value="TRANSCRIPTIONAL REGULATOR"/>
    <property type="match status" value="1"/>
</dbReference>
<proteinExistence type="predicted"/>
<dbReference type="InterPro" id="IPR035472">
    <property type="entry name" value="RpiR-like_SIS"/>
</dbReference>
<organism evidence="7 8">
    <name type="scientific">Paraburkholderia lycopersici</name>
    <dbReference type="NCBI Taxonomy" id="416944"/>
    <lineage>
        <taxon>Bacteria</taxon>
        <taxon>Pseudomonadati</taxon>
        <taxon>Pseudomonadota</taxon>
        <taxon>Betaproteobacteria</taxon>
        <taxon>Burkholderiales</taxon>
        <taxon>Burkholderiaceae</taxon>
        <taxon>Paraburkholderia</taxon>
    </lineage>
</organism>
<dbReference type="PROSITE" id="PS51071">
    <property type="entry name" value="HTH_RPIR"/>
    <property type="match status" value="1"/>
</dbReference>
<evidence type="ECO:0000256" key="3">
    <source>
        <dbReference type="ARBA" id="ARBA00023152"/>
    </source>
</evidence>
<feature type="domain" description="SIS" evidence="6">
    <location>
        <begin position="146"/>
        <end position="288"/>
    </location>
</feature>
<keyword evidence="2" id="KW-0238">DNA-binding</keyword>
<evidence type="ECO:0000313" key="8">
    <source>
        <dbReference type="Proteomes" id="UP000198908"/>
    </source>
</evidence>
<dbReference type="EMBL" id="FMYQ01000033">
    <property type="protein sequence ID" value="SDE11888.1"/>
    <property type="molecule type" value="Genomic_DNA"/>
</dbReference>
<dbReference type="Pfam" id="PF01418">
    <property type="entry name" value="HTH_6"/>
    <property type="match status" value="1"/>
</dbReference>
<dbReference type="OrthoDB" id="9814005at2"/>
<gene>
    <name evidence="7" type="ORF">SAMN05421548_13348</name>
</gene>
<protein>
    <submittedName>
        <fullName evidence="7">Transcriptional regulator, RpiR family</fullName>
    </submittedName>
</protein>
<dbReference type="InterPro" id="IPR001347">
    <property type="entry name" value="SIS_dom"/>
</dbReference>
<keyword evidence="8" id="KW-1185">Reference proteome</keyword>
<name>A0A1G7AAC7_9BURK</name>
<keyword evidence="4" id="KW-0804">Transcription</keyword>
<feature type="domain" description="HTH rpiR-type" evidence="5">
    <location>
        <begin position="13"/>
        <end position="89"/>
    </location>
</feature>
<dbReference type="SUPFAM" id="SSF46689">
    <property type="entry name" value="Homeodomain-like"/>
    <property type="match status" value="1"/>
</dbReference>
<dbReference type="RefSeq" id="WP_092004244.1">
    <property type="nucleotide sequence ID" value="NZ_FMYQ01000033.1"/>
</dbReference>
<dbReference type="STRING" id="416944.SAMN05421548_13348"/>
<dbReference type="InterPro" id="IPR046348">
    <property type="entry name" value="SIS_dom_sf"/>
</dbReference>
<dbReference type="GO" id="GO:0003700">
    <property type="term" value="F:DNA-binding transcription factor activity"/>
    <property type="evidence" value="ECO:0007669"/>
    <property type="project" value="InterPro"/>
</dbReference>
<dbReference type="GO" id="GO:0003677">
    <property type="term" value="F:DNA binding"/>
    <property type="evidence" value="ECO:0007669"/>
    <property type="project" value="UniProtKB-KW"/>
</dbReference>
<dbReference type="Proteomes" id="UP000198908">
    <property type="component" value="Unassembled WGS sequence"/>
</dbReference>
<reference evidence="8" key="1">
    <citation type="submission" date="2016-09" db="EMBL/GenBank/DDBJ databases">
        <authorList>
            <person name="Varghese N."/>
            <person name="Submissions S."/>
        </authorList>
    </citation>
    <scope>NUCLEOTIDE SEQUENCE [LARGE SCALE GENOMIC DNA]</scope>
    <source>
        <strain evidence="8">TNe-862</strain>
    </source>
</reference>